<evidence type="ECO:0000256" key="1">
    <source>
        <dbReference type="SAM" id="MobiDB-lite"/>
    </source>
</evidence>
<feature type="compositionally biased region" description="Low complexity" evidence="1">
    <location>
        <begin position="39"/>
        <end position="51"/>
    </location>
</feature>
<feature type="region of interest" description="Disordered" evidence="1">
    <location>
        <begin position="96"/>
        <end position="139"/>
    </location>
</feature>
<feature type="compositionally biased region" description="Basic residues" evidence="1">
    <location>
        <begin position="489"/>
        <end position="500"/>
    </location>
</feature>
<dbReference type="FunCoup" id="G0VIX2">
    <property type="interactions" value="268"/>
</dbReference>
<dbReference type="GeneID" id="96905128"/>
<dbReference type="STRING" id="1064592.G0VIX2"/>
<dbReference type="EMBL" id="HE576759">
    <property type="protein sequence ID" value="CCC71449.1"/>
    <property type="molecule type" value="Genomic_DNA"/>
</dbReference>
<feature type="compositionally biased region" description="Polar residues" evidence="1">
    <location>
        <begin position="59"/>
        <end position="79"/>
    </location>
</feature>
<accession>G0VIX2</accession>
<dbReference type="InParanoid" id="G0VIX2"/>
<dbReference type="AlphaFoldDB" id="G0VIX2"/>
<gene>
    <name evidence="2" type="primary">NCAS0H01390</name>
    <name evidence="2" type="ordered locus">NCAS_0H01390</name>
</gene>
<dbReference type="eggNOG" id="ENOG502QRP4">
    <property type="taxonomic scope" value="Eukaryota"/>
</dbReference>
<dbReference type="Gene3D" id="3.40.50.150">
    <property type="entry name" value="Vaccinia Virus protein VP39"/>
    <property type="match status" value="1"/>
</dbReference>
<organism evidence="2 3">
    <name type="scientific">Naumovozyma castellii</name>
    <name type="common">Yeast</name>
    <name type="synonym">Saccharomyces castellii</name>
    <dbReference type="NCBI Taxonomy" id="27288"/>
    <lineage>
        <taxon>Eukaryota</taxon>
        <taxon>Fungi</taxon>
        <taxon>Dikarya</taxon>
        <taxon>Ascomycota</taxon>
        <taxon>Saccharomycotina</taxon>
        <taxon>Saccharomycetes</taxon>
        <taxon>Saccharomycetales</taxon>
        <taxon>Saccharomycetaceae</taxon>
        <taxon>Naumovozyma</taxon>
    </lineage>
</organism>
<keyword evidence="3" id="KW-1185">Reference proteome</keyword>
<feature type="compositionally biased region" description="Polar residues" evidence="1">
    <location>
        <begin position="514"/>
        <end position="539"/>
    </location>
</feature>
<feature type="compositionally biased region" description="Low complexity" evidence="1">
    <location>
        <begin position="96"/>
        <end position="110"/>
    </location>
</feature>
<name>G0VIX2_NAUCA</name>
<feature type="region of interest" description="Disordered" evidence="1">
    <location>
        <begin position="1"/>
        <end position="79"/>
    </location>
</feature>
<dbReference type="KEGG" id="ncs:NCAS_0H01390"/>
<dbReference type="InterPro" id="IPR029063">
    <property type="entry name" value="SAM-dependent_MTases_sf"/>
</dbReference>
<evidence type="ECO:0000313" key="3">
    <source>
        <dbReference type="Proteomes" id="UP000001640"/>
    </source>
</evidence>
<feature type="region of interest" description="Disordered" evidence="1">
    <location>
        <begin position="459"/>
        <end position="539"/>
    </location>
</feature>
<dbReference type="HOGENOM" id="CLU_011913_0_0_1"/>
<reference evidence="2 3" key="1">
    <citation type="journal article" date="2011" name="Proc. Natl. Acad. Sci. U.S.A.">
        <title>Evolutionary erosion of yeast sex chromosomes by mating-type switching accidents.</title>
        <authorList>
            <person name="Gordon J.L."/>
            <person name="Armisen D."/>
            <person name="Proux-Wera E."/>
            <person name="Oheigeartaigh S.S."/>
            <person name="Byrne K.P."/>
            <person name="Wolfe K.H."/>
        </authorList>
    </citation>
    <scope>NUCLEOTIDE SEQUENCE [LARGE SCALE GENOMIC DNA]</scope>
    <source>
        <strain evidence="3">ATCC 76901 / BCRC 22586 / CBS 4309 / NBRC 1992 / NRRL Y-12630</strain>
    </source>
</reference>
<proteinExistence type="predicted"/>
<evidence type="ECO:0000313" key="2">
    <source>
        <dbReference type="EMBL" id="CCC71449.1"/>
    </source>
</evidence>
<dbReference type="Proteomes" id="UP000001640">
    <property type="component" value="Chromosome 8"/>
</dbReference>
<feature type="compositionally biased region" description="Basic and acidic residues" evidence="1">
    <location>
        <begin position="112"/>
        <end position="122"/>
    </location>
</feature>
<protein>
    <submittedName>
        <fullName evidence="2">Uncharacterized protein</fullName>
    </submittedName>
</protein>
<dbReference type="OMA" id="HIHPTKH"/>
<sequence>MTDTSIGKVNAADPECNPKYIRPNEYIDDYTAPKKEPPARTTTPTTTTTMKTSKDSKTNDFNTNDPSFVTSTSSNTRPSESLMASLDSFGRSVLNASPRSSISSMSASAAMDRLKNPERDKLPLNASATSVSSKSENKEEENIDSKYKYDWNELPKATSSVLIRKGNLNKVEVKKDGIKKMVEYDPMYNKRLAEMDLFFTFNLNSTPKDALINSKKRVLSYTSFLTDYLKVRKSAFESYSLDVDVITSIETVLKSYISFNPLYDYGEIERILELWYLQADKFLLQSNSGIFSNEIIQYLLKRKSLLRQSNQSNNNSLEAIESSKVTFNEAYDDKTEGKVGNDSLIGYQYHDIDILLIRPKLCHQRGWQLAYDEPSLNIADFELDTSPWLEHGSASSPTITEGKTMASNMDKYIPKNMGMVKGIPTLKIVKDMSELKELDSETAPNYMVDCMDRKIFASKSNRPSSVDEAALAGEQQQQQQQQQDITASKRNKKGRNKNTRKSGMLNFFKRKHSQLTLPASSVTPTSAGSIISEKTMSTGDQNENNQNIWLEDYFCKALSNYQRVILPTQYILPGDGKLLQVQTTESDDSSLSLSSRSKESSNFKSHEKNALLYGKEFLQIRLPFKTDSIPTISCPGIWTNLTYNKWRALLREMYRCIIPGGYITAIVADIKVSNSYREQNDTDDDTLFETTLERDKSFDAMTLEAINKGLHIHPTKHMTKSFKEVGFTGIKSTVLSLKTGDFKDDMGCLDEFVFLQNWDYTLRRQLPDGANPPKGLDPTTLFDRYVKEHWGKIDDNAGCFRTLYIVAQKPKRQAYK</sequence>
<dbReference type="OrthoDB" id="10256176at2759"/>
<reference key="2">
    <citation type="submission" date="2011-08" db="EMBL/GenBank/DDBJ databases">
        <title>Genome sequence of Naumovozyma castellii.</title>
        <authorList>
            <person name="Gordon J.L."/>
            <person name="Armisen D."/>
            <person name="Proux-Wera E."/>
            <person name="OhEigeartaigh S.S."/>
            <person name="Byrne K.P."/>
            <person name="Wolfe K.H."/>
        </authorList>
    </citation>
    <scope>NUCLEOTIDE SEQUENCE</scope>
    <source>
        <strain>Type strain:CBS 4309</strain>
    </source>
</reference>
<dbReference type="RefSeq" id="XP_003677798.1">
    <property type="nucleotide sequence ID" value="XM_003677750.1"/>
</dbReference>